<dbReference type="Pfam" id="PF00496">
    <property type="entry name" value="SBP_bac_5"/>
    <property type="match status" value="1"/>
</dbReference>
<evidence type="ECO:0000313" key="8">
    <source>
        <dbReference type="Proteomes" id="UP000037822"/>
    </source>
</evidence>
<feature type="signal peptide" evidence="5">
    <location>
        <begin position="1"/>
        <end position="28"/>
    </location>
</feature>
<dbReference type="Gene3D" id="3.40.190.10">
    <property type="entry name" value="Periplasmic binding protein-like II"/>
    <property type="match status" value="1"/>
</dbReference>
<feature type="chain" id="PRO_5005870887" evidence="5">
    <location>
        <begin position="29"/>
        <end position="532"/>
    </location>
</feature>
<name>A0A0N1F330_9HYPH</name>
<dbReference type="InterPro" id="IPR030678">
    <property type="entry name" value="Peptide/Ni-bd"/>
</dbReference>
<dbReference type="Gene3D" id="3.10.105.10">
    <property type="entry name" value="Dipeptide-binding Protein, Domain 3"/>
    <property type="match status" value="1"/>
</dbReference>
<evidence type="ECO:0000256" key="1">
    <source>
        <dbReference type="ARBA" id="ARBA00004418"/>
    </source>
</evidence>
<dbReference type="EMBL" id="LGSZ01000048">
    <property type="protein sequence ID" value="KPH79817.1"/>
    <property type="molecule type" value="Genomic_DNA"/>
</dbReference>
<comment type="caution">
    <text evidence="7">The sequence shown here is derived from an EMBL/GenBank/DDBJ whole genome shotgun (WGS) entry which is preliminary data.</text>
</comment>
<keyword evidence="3" id="KW-0813">Transport</keyword>
<dbReference type="InterPro" id="IPR000914">
    <property type="entry name" value="SBP_5_dom"/>
</dbReference>
<evidence type="ECO:0000313" key="7">
    <source>
        <dbReference type="EMBL" id="KPH79817.1"/>
    </source>
</evidence>
<protein>
    <submittedName>
        <fullName evidence="7">Peptide ABC transporter substrate-binding protein</fullName>
    </submittedName>
</protein>
<reference evidence="7 8" key="1">
    <citation type="submission" date="2015-07" db="EMBL/GenBank/DDBJ databases">
        <title>Whole genome sequencing of Bosea vaviloviae isolated from cave pool.</title>
        <authorList>
            <person name="Tan N.E.H."/>
            <person name="Lee Y.P."/>
            <person name="Gan H.M."/>
            <person name="Barton H."/>
            <person name="Savka M.A."/>
        </authorList>
    </citation>
    <scope>NUCLEOTIDE SEQUENCE [LARGE SCALE GENOMIC DNA]</scope>
    <source>
        <strain evidence="7 8">SD260</strain>
    </source>
</reference>
<dbReference type="CDD" id="cd08498">
    <property type="entry name" value="PBP2_NikA_DppA_OppA_like_2"/>
    <property type="match status" value="1"/>
</dbReference>
<dbReference type="GO" id="GO:0030288">
    <property type="term" value="C:outer membrane-bounded periplasmic space"/>
    <property type="evidence" value="ECO:0007669"/>
    <property type="project" value="UniProtKB-ARBA"/>
</dbReference>
<evidence type="ECO:0000256" key="4">
    <source>
        <dbReference type="ARBA" id="ARBA00022729"/>
    </source>
</evidence>
<dbReference type="GO" id="GO:0043190">
    <property type="term" value="C:ATP-binding cassette (ABC) transporter complex"/>
    <property type="evidence" value="ECO:0007669"/>
    <property type="project" value="InterPro"/>
</dbReference>
<keyword evidence="4 5" id="KW-0732">Signal</keyword>
<dbReference type="GO" id="GO:1904680">
    <property type="term" value="F:peptide transmembrane transporter activity"/>
    <property type="evidence" value="ECO:0007669"/>
    <property type="project" value="TreeGrafter"/>
</dbReference>
<dbReference type="OrthoDB" id="9803988at2"/>
<feature type="domain" description="Solute-binding protein family 5" evidence="6">
    <location>
        <begin position="71"/>
        <end position="444"/>
    </location>
</feature>
<comment type="similarity">
    <text evidence="2">Belongs to the bacterial solute-binding protein 5 family.</text>
</comment>
<keyword evidence="8" id="KW-1185">Reference proteome</keyword>
<gene>
    <name evidence="7" type="ORF">AE618_17060</name>
</gene>
<dbReference type="PANTHER" id="PTHR30290:SF9">
    <property type="entry name" value="OLIGOPEPTIDE-BINDING PROTEIN APPA"/>
    <property type="match status" value="1"/>
</dbReference>
<evidence type="ECO:0000256" key="3">
    <source>
        <dbReference type="ARBA" id="ARBA00022448"/>
    </source>
</evidence>
<dbReference type="PATRIC" id="fig|1526658.3.peg.159"/>
<dbReference type="Proteomes" id="UP000037822">
    <property type="component" value="Unassembled WGS sequence"/>
</dbReference>
<dbReference type="SUPFAM" id="SSF53850">
    <property type="entry name" value="Periplasmic binding protein-like II"/>
    <property type="match status" value="1"/>
</dbReference>
<organism evidence="7 8">
    <name type="scientific">Bosea vaviloviae</name>
    <dbReference type="NCBI Taxonomy" id="1526658"/>
    <lineage>
        <taxon>Bacteria</taxon>
        <taxon>Pseudomonadati</taxon>
        <taxon>Pseudomonadota</taxon>
        <taxon>Alphaproteobacteria</taxon>
        <taxon>Hyphomicrobiales</taxon>
        <taxon>Boseaceae</taxon>
        <taxon>Bosea</taxon>
    </lineage>
</organism>
<dbReference type="InterPro" id="IPR039424">
    <property type="entry name" value="SBP_5"/>
</dbReference>
<comment type="subcellular location">
    <subcellularLocation>
        <location evidence="1">Periplasm</location>
    </subcellularLocation>
</comment>
<accession>A0A0N1F330</accession>
<dbReference type="PANTHER" id="PTHR30290">
    <property type="entry name" value="PERIPLASMIC BINDING COMPONENT OF ABC TRANSPORTER"/>
    <property type="match status" value="1"/>
</dbReference>
<sequence>MTRTPTKIARIAALALLLGASVSTAALAQNLTIGVRAGPDSMDPHFTATGTHAEALKHVFDTLTWSGDKLQIEPRLATSWKAIAPDTWEFKLRSGVKFHDGSDFTAEDVKFSIERIPVVAGPNPTTIYVRRVKEVKIIDPLTVHIVTDGPAPNLPNDFIRLFIVSAKAAAGLTKDNANEAFNSGKAAIGTGPYKFVSWTPKDQLVLDRFDGYWGPKEPWAKVVRKELPNDAARVAQLKAGQVDIIVRAPSSDVATLKRDPKLTVATIDTVYVFNMEIDMRDKSPQVSAKDGSPLPKNPLQDPKVREAIDLAIDRPALVEIAMEGLGAPVNQLVTASIAGFNKSLPPLKVDIAKAKKLLEEAGYPNGFKTTFSFTNDRLPGDRQVGTSVAQMLARIGLDVTANAQTAAVFFPARTRAEYSLAMSGWGTLTGEANYTLSSVVHSNEPAKKLGAFNVLGYKNPALDKLIEDAAVELDETKRNDFLSQANAIVAKDRPRLPIVAVGSAWAMQKDKVTIAPRVDEDTLAMDIKPAKK</sequence>
<evidence type="ECO:0000256" key="5">
    <source>
        <dbReference type="SAM" id="SignalP"/>
    </source>
</evidence>
<proteinExistence type="inferred from homology"/>
<dbReference type="PIRSF" id="PIRSF002741">
    <property type="entry name" value="MppA"/>
    <property type="match status" value="1"/>
</dbReference>
<evidence type="ECO:0000259" key="6">
    <source>
        <dbReference type="Pfam" id="PF00496"/>
    </source>
</evidence>
<dbReference type="AlphaFoldDB" id="A0A0N1F330"/>
<dbReference type="GO" id="GO:0015833">
    <property type="term" value="P:peptide transport"/>
    <property type="evidence" value="ECO:0007669"/>
    <property type="project" value="TreeGrafter"/>
</dbReference>
<evidence type="ECO:0000256" key="2">
    <source>
        <dbReference type="ARBA" id="ARBA00005695"/>
    </source>
</evidence>